<feature type="transmembrane region" description="Helical" evidence="1">
    <location>
        <begin position="18"/>
        <end position="46"/>
    </location>
</feature>
<evidence type="ECO:0000256" key="1">
    <source>
        <dbReference type="SAM" id="Phobius"/>
    </source>
</evidence>
<sequence>MNTELNLKRLGFFLKRQLYLNISTMWIAIGAILGLLLILSALFAVFSDDAEVVFGLRNLYLVVFMVGGYIFTSKIFDEMHAPQKSYMFLTLPVSATEKLLAAWLITSPVYVVVAGLIMLLLTSFSALLAGNTDAFPYLIDDVFFNCLGVYMVTQAVFFLGATTFRSNNFLKTLLVLIVVVLLIAAYTGGLGYLLFGQAHNRLEPDSGLKDTAEFIFTRIIPMLFWWLLAPFLLVVSYFKLKERQV</sequence>
<keyword evidence="1" id="KW-1133">Transmembrane helix</keyword>
<dbReference type="RefSeq" id="WP_377487510.1">
    <property type="nucleotide sequence ID" value="NZ_JBHUOX010000014.1"/>
</dbReference>
<dbReference type="EMBL" id="JBHUOX010000014">
    <property type="protein sequence ID" value="MFD3002255.1"/>
    <property type="molecule type" value="Genomic_DNA"/>
</dbReference>
<reference evidence="3" key="1">
    <citation type="journal article" date="2019" name="Int. J. Syst. Evol. Microbiol.">
        <title>The Global Catalogue of Microorganisms (GCM) 10K type strain sequencing project: providing services to taxonomists for standard genome sequencing and annotation.</title>
        <authorList>
            <consortium name="The Broad Institute Genomics Platform"/>
            <consortium name="The Broad Institute Genome Sequencing Center for Infectious Disease"/>
            <person name="Wu L."/>
            <person name="Ma J."/>
        </authorList>
    </citation>
    <scope>NUCLEOTIDE SEQUENCE [LARGE SCALE GENOMIC DNA]</scope>
    <source>
        <strain evidence="3">KCTC 23984</strain>
    </source>
</reference>
<feature type="transmembrane region" description="Helical" evidence="1">
    <location>
        <begin position="142"/>
        <end position="161"/>
    </location>
</feature>
<feature type="transmembrane region" description="Helical" evidence="1">
    <location>
        <begin position="98"/>
        <end position="122"/>
    </location>
</feature>
<name>A0ABW6BWS8_9BACT</name>
<evidence type="ECO:0008006" key="4">
    <source>
        <dbReference type="Google" id="ProtNLM"/>
    </source>
</evidence>
<keyword evidence="3" id="KW-1185">Reference proteome</keyword>
<dbReference type="Proteomes" id="UP001597641">
    <property type="component" value="Unassembled WGS sequence"/>
</dbReference>
<feature type="transmembrane region" description="Helical" evidence="1">
    <location>
        <begin position="173"/>
        <end position="195"/>
    </location>
</feature>
<feature type="transmembrane region" description="Helical" evidence="1">
    <location>
        <begin position="215"/>
        <end position="238"/>
    </location>
</feature>
<gene>
    <name evidence="2" type="ORF">ACFS7Z_17925</name>
</gene>
<accession>A0ABW6BWS8</accession>
<evidence type="ECO:0000313" key="2">
    <source>
        <dbReference type="EMBL" id="MFD3002255.1"/>
    </source>
</evidence>
<keyword evidence="1" id="KW-0472">Membrane</keyword>
<protein>
    <recommendedName>
        <fullName evidence="4">ABC-2 type transport system permease protein</fullName>
    </recommendedName>
</protein>
<evidence type="ECO:0000313" key="3">
    <source>
        <dbReference type="Proteomes" id="UP001597641"/>
    </source>
</evidence>
<feature type="transmembrane region" description="Helical" evidence="1">
    <location>
        <begin position="58"/>
        <end position="77"/>
    </location>
</feature>
<keyword evidence="1" id="KW-0812">Transmembrane</keyword>
<organism evidence="2 3">
    <name type="scientific">Pontibacter toksunensis</name>
    <dbReference type="NCBI Taxonomy" id="1332631"/>
    <lineage>
        <taxon>Bacteria</taxon>
        <taxon>Pseudomonadati</taxon>
        <taxon>Bacteroidota</taxon>
        <taxon>Cytophagia</taxon>
        <taxon>Cytophagales</taxon>
        <taxon>Hymenobacteraceae</taxon>
        <taxon>Pontibacter</taxon>
    </lineage>
</organism>
<comment type="caution">
    <text evidence="2">The sequence shown here is derived from an EMBL/GenBank/DDBJ whole genome shotgun (WGS) entry which is preliminary data.</text>
</comment>
<proteinExistence type="predicted"/>